<dbReference type="AlphaFoldDB" id="A0A7C9GNL4"/>
<keyword evidence="2" id="KW-1185">Reference proteome</keyword>
<protein>
    <submittedName>
        <fullName evidence="1">Uncharacterized protein</fullName>
    </submittedName>
</protein>
<evidence type="ECO:0000313" key="2">
    <source>
        <dbReference type="Proteomes" id="UP000481327"/>
    </source>
</evidence>
<dbReference type="EMBL" id="WIOL01000001">
    <property type="protein sequence ID" value="MQT16070.1"/>
    <property type="molecule type" value="Genomic_DNA"/>
</dbReference>
<name>A0A7C9GNL4_9SPHN</name>
<accession>A0A7C9GNL4</accession>
<evidence type="ECO:0000313" key="1">
    <source>
        <dbReference type="EMBL" id="MQT16070.1"/>
    </source>
</evidence>
<dbReference type="Proteomes" id="UP000481327">
    <property type="component" value="Unassembled WGS sequence"/>
</dbReference>
<dbReference type="RefSeq" id="WP_152576511.1">
    <property type="nucleotide sequence ID" value="NZ_JAATJI010000001.1"/>
</dbReference>
<comment type="caution">
    <text evidence="1">The sequence shown here is derived from an EMBL/GenBank/DDBJ whole genome shotgun (WGS) entry which is preliminary data.</text>
</comment>
<proteinExistence type="predicted"/>
<organism evidence="1 2">
    <name type="scientific">Sandarakinorhabdus fusca</name>
    <dbReference type="NCBI Taxonomy" id="1439888"/>
    <lineage>
        <taxon>Bacteria</taxon>
        <taxon>Pseudomonadati</taxon>
        <taxon>Pseudomonadota</taxon>
        <taxon>Alphaproteobacteria</taxon>
        <taxon>Sphingomonadales</taxon>
        <taxon>Sphingosinicellaceae</taxon>
        <taxon>Sandarakinorhabdus</taxon>
    </lineage>
</organism>
<reference evidence="1 2" key="1">
    <citation type="submission" date="2019-09" db="EMBL/GenBank/DDBJ databases">
        <title>Polymorphobacter sp. isolated from a lake in China.</title>
        <authorList>
            <person name="Liu Z."/>
        </authorList>
    </citation>
    <scope>NUCLEOTIDE SEQUENCE [LARGE SCALE GENOMIC DNA]</scope>
    <source>
        <strain evidence="1 2">D40P</strain>
    </source>
</reference>
<sequence>MQTFGYNPTRATLTYQPQRDYAFRHQDAVNVMDELAMMDGLPANARYLAGAWRAGQATIRDFAHAGGADSRVHITVMAAVGNGTFRTFHVPVVWDGAWRFDPFAGNGVTG</sequence>
<gene>
    <name evidence="1" type="ORF">F3168_02185</name>
</gene>